<sequence>MKVDAEFAEDIHIRIPVIPTVNMNEKNMKDTIKFLSNLKHIKDIELLPYHRLGLETYERLGKVYELKDVEISDMEMLKKMAEIIRAEDPEAAVKVKGE</sequence>
<dbReference type="Proteomes" id="UP000724058">
    <property type="component" value="Unassembled WGS sequence"/>
</dbReference>
<dbReference type="Gene3D" id="3.80.30.10">
    <property type="entry name" value="pyruvate-formate lyase- activating enzyme"/>
    <property type="match status" value="1"/>
</dbReference>
<proteinExistence type="predicted"/>
<organism evidence="1 2">
    <name type="scientific">Dorea longicatena</name>
    <dbReference type="NCBI Taxonomy" id="88431"/>
    <lineage>
        <taxon>Bacteria</taxon>
        <taxon>Bacillati</taxon>
        <taxon>Bacillota</taxon>
        <taxon>Clostridia</taxon>
        <taxon>Lachnospirales</taxon>
        <taxon>Lachnospiraceae</taxon>
        <taxon>Dorea</taxon>
    </lineage>
</organism>
<dbReference type="EMBL" id="JAAIOD010000009">
    <property type="protein sequence ID" value="NSE58179.1"/>
    <property type="molecule type" value="Genomic_DNA"/>
</dbReference>
<reference evidence="1" key="2">
    <citation type="submission" date="2020-02" db="EMBL/GenBank/DDBJ databases">
        <authorList>
            <person name="Littmann E."/>
            <person name="Sorbara M."/>
        </authorList>
    </citation>
    <scope>NUCLEOTIDE SEQUENCE</scope>
    <source>
        <strain evidence="1">MSK.10.16</strain>
    </source>
</reference>
<evidence type="ECO:0000313" key="1">
    <source>
        <dbReference type="EMBL" id="NSE58179.1"/>
    </source>
</evidence>
<dbReference type="AlphaFoldDB" id="A0AAP7AQY5"/>
<evidence type="ECO:0008006" key="3">
    <source>
        <dbReference type="Google" id="ProtNLM"/>
    </source>
</evidence>
<accession>A0AAP7AQY5</accession>
<reference evidence="1" key="1">
    <citation type="journal article" date="2020" name="Cell Host Microbe">
        <title>Functional and Genomic Variation between Human-Derived Isolates of Lachnospiraceae Reveals Inter- and Intra-Species Diversity.</title>
        <authorList>
            <person name="Sorbara M.T."/>
            <person name="Littmann E.R."/>
            <person name="Fontana E."/>
            <person name="Moody T.U."/>
            <person name="Kohout C.E."/>
            <person name="Gjonbalaj M."/>
            <person name="Eaton V."/>
            <person name="Seok R."/>
            <person name="Leiner I.M."/>
            <person name="Pamer E.G."/>
        </authorList>
    </citation>
    <scope>NUCLEOTIDE SEQUENCE</scope>
    <source>
        <strain evidence="1">MSK.10.16</strain>
    </source>
</reference>
<name>A0AAP7AQY5_9FIRM</name>
<protein>
    <recommendedName>
        <fullName evidence="3">[Formate-C-acetyltransferase]-activating enzyme</fullName>
    </recommendedName>
</protein>
<gene>
    <name evidence="1" type="ORF">G4332_08630</name>
</gene>
<evidence type="ECO:0000313" key="2">
    <source>
        <dbReference type="Proteomes" id="UP000724058"/>
    </source>
</evidence>
<dbReference type="RefSeq" id="WP_173793127.1">
    <property type="nucleotide sequence ID" value="NZ_JAAIOC010000009.1"/>
</dbReference>
<comment type="caution">
    <text evidence="1">The sequence shown here is derived from an EMBL/GenBank/DDBJ whole genome shotgun (WGS) entry which is preliminary data.</text>
</comment>